<keyword evidence="3" id="KW-1185">Reference proteome</keyword>
<name>H8FYE6_MAGML</name>
<sequence>MKTFFEEIAVNAAGRRVRVRRAHVRPRHFYVVSVDGVRIDSFLNLARARRLAKTLFNTLGPIESETTWRIAA</sequence>
<gene>
    <name evidence="1" type="ORF">PHAMO_80003</name>
    <name evidence="2" type="ORF">PHAMO_80175</name>
</gene>
<dbReference type="RefSeq" id="WP_002731252.1">
    <property type="nucleotide sequence ID" value="NZ_CAHP01000060.1"/>
</dbReference>
<dbReference type="AlphaFoldDB" id="H8FYE6"/>
<evidence type="ECO:0000313" key="1">
    <source>
        <dbReference type="EMBL" id="CCG43212.1"/>
    </source>
</evidence>
<organism evidence="2 3">
    <name type="scientific">Magnetospirillum molischianum DSM 120</name>
    <dbReference type="NCBI Taxonomy" id="1150626"/>
    <lineage>
        <taxon>Bacteria</taxon>
        <taxon>Pseudomonadati</taxon>
        <taxon>Pseudomonadota</taxon>
        <taxon>Alphaproteobacteria</taxon>
        <taxon>Rhodospirillales</taxon>
        <taxon>Rhodospirillaceae</taxon>
        <taxon>Magnetospirillum</taxon>
    </lineage>
</organism>
<evidence type="ECO:0000313" key="2">
    <source>
        <dbReference type="EMBL" id="CCG43384.1"/>
    </source>
</evidence>
<dbReference type="STRING" id="1150626.PHAMO_80003"/>
<evidence type="ECO:0000313" key="3">
    <source>
        <dbReference type="Proteomes" id="UP000004169"/>
    </source>
</evidence>
<dbReference type="Proteomes" id="UP000004169">
    <property type="component" value="Unassembled WGS sequence"/>
</dbReference>
<comment type="caution">
    <text evidence="2">The sequence shown here is derived from an EMBL/GenBank/DDBJ whole genome shotgun (WGS) entry which is preliminary data.</text>
</comment>
<dbReference type="EMBL" id="CAHP01000060">
    <property type="protein sequence ID" value="CCG43212.1"/>
    <property type="molecule type" value="Genomic_DNA"/>
</dbReference>
<accession>H8FYE6</accession>
<reference evidence="2 3" key="1">
    <citation type="journal article" date="2012" name="J. Bacteriol.">
        <title>Draft Genome Sequence of the Purple Photosynthetic Bacterium Phaeospirillum molischianum DSM120, a Particularly Versatile Bacterium.</title>
        <authorList>
            <person name="Duquesne K."/>
            <person name="Prima V."/>
            <person name="Ji B."/>
            <person name="Rouy Z."/>
            <person name="Medigue C."/>
            <person name="Talla E."/>
            <person name="Sturgis J.N."/>
        </authorList>
    </citation>
    <scope>NUCLEOTIDE SEQUENCE [LARGE SCALE GENOMIC DNA]</scope>
    <source>
        <strain evidence="2">DSM 120</strain>
        <strain evidence="3">DSM120</strain>
    </source>
</reference>
<proteinExistence type="predicted"/>
<dbReference type="EMBL" id="CAHP01000060">
    <property type="protein sequence ID" value="CCG43384.1"/>
    <property type="molecule type" value="Genomic_DNA"/>
</dbReference>
<protein>
    <submittedName>
        <fullName evidence="2">Uncharacterized protein</fullName>
    </submittedName>
</protein>